<sequence length="87" mass="9620">MTVKFFPLQANVSGREIAAACAMIDLDTKERALRNYNYVVDRVPGLSRWFGGVPITPTTWPFDNRLKGASKVSKEGEVAAVENECSQ</sequence>
<reference evidence="1 2" key="1">
    <citation type="journal article" date="2024" name="Nat. Commun.">
        <title>Phylogenomics reveals the evolutionary origins of lichenization in chlorophyte algae.</title>
        <authorList>
            <person name="Puginier C."/>
            <person name="Libourel C."/>
            <person name="Otte J."/>
            <person name="Skaloud P."/>
            <person name="Haon M."/>
            <person name="Grisel S."/>
            <person name="Petersen M."/>
            <person name="Berrin J.G."/>
            <person name="Delaux P.M."/>
            <person name="Dal Grande F."/>
            <person name="Keller J."/>
        </authorList>
    </citation>
    <scope>NUCLEOTIDE SEQUENCE [LARGE SCALE GENOMIC DNA]</scope>
    <source>
        <strain evidence="1 2">SAG 2036</strain>
    </source>
</reference>
<keyword evidence="2" id="KW-1185">Reference proteome</keyword>
<dbReference type="AlphaFoldDB" id="A0AAW1NZA0"/>
<organism evidence="1 2">
    <name type="scientific">Symbiochloris irregularis</name>
    <dbReference type="NCBI Taxonomy" id="706552"/>
    <lineage>
        <taxon>Eukaryota</taxon>
        <taxon>Viridiplantae</taxon>
        <taxon>Chlorophyta</taxon>
        <taxon>core chlorophytes</taxon>
        <taxon>Trebouxiophyceae</taxon>
        <taxon>Trebouxiales</taxon>
        <taxon>Trebouxiaceae</taxon>
        <taxon>Symbiochloris</taxon>
    </lineage>
</organism>
<accession>A0AAW1NZA0</accession>
<protein>
    <submittedName>
        <fullName evidence="1">Uncharacterized protein</fullName>
    </submittedName>
</protein>
<proteinExistence type="predicted"/>
<evidence type="ECO:0000313" key="2">
    <source>
        <dbReference type="Proteomes" id="UP001465755"/>
    </source>
</evidence>
<evidence type="ECO:0000313" key="1">
    <source>
        <dbReference type="EMBL" id="KAK9803334.1"/>
    </source>
</evidence>
<dbReference type="Proteomes" id="UP001465755">
    <property type="component" value="Unassembled WGS sequence"/>
</dbReference>
<comment type="caution">
    <text evidence="1">The sequence shown here is derived from an EMBL/GenBank/DDBJ whole genome shotgun (WGS) entry which is preliminary data.</text>
</comment>
<gene>
    <name evidence="1" type="ORF">WJX73_004983</name>
</gene>
<name>A0AAW1NZA0_9CHLO</name>
<dbReference type="EMBL" id="JALJOQ010000060">
    <property type="protein sequence ID" value="KAK9803334.1"/>
    <property type="molecule type" value="Genomic_DNA"/>
</dbReference>